<dbReference type="Gene3D" id="1.10.1900.10">
    <property type="entry name" value="c-terminal domain of poly(a) binding protein"/>
    <property type="match status" value="1"/>
</dbReference>
<keyword evidence="1" id="KW-0812">Transmembrane</keyword>
<dbReference type="EMBL" id="BOSM01000010">
    <property type="protein sequence ID" value="GIP60565.1"/>
    <property type="molecule type" value="Genomic_DNA"/>
</dbReference>
<evidence type="ECO:0008006" key="4">
    <source>
        <dbReference type="Google" id="ProtNLM"/>
    </source>
</evidence>
<dbReference type="RefSeq" id="WP_213594232.1">
    <property type="nucleotide sequence ID" value="NZ_BOSM01000010.1"/>
</dbReference>
<protein>
    <recommendedName>
        <fullName evidence="4">DUF1129 domain-containing protein</fullName>
    </recommendedName>
</protein>
<reference evidence="2 3" key="1">
    <citation type="submission" date="2021-03" db="EMBL/GenBank/DDBJ databases">
        <title>Antimicrobial resistance genes in bacteria isolated from Japanese honey, and their potential for conferring macrolide and lincosamide resistance in the American foulbrood pathogen Paenibacillus larvae.</title>
        <authorList>
            <person name="Okamoto M."/>
            <person name="Kumagai M."/>
            <person name="Kanamori H."/>
            <person name="Takamatsu D."/>
        </authorList>
    </citation>
    <scope>NUCLEOTIDE SEQUENCE [LARGE SCALE GENOMIC DNA]</scope>
    <source>
        <strain evidence="2 3">J15TS10</strain>
    </source>
</reference>
<comment type="caution">
    <text evidence="2">The sequence shown here is derived from an EMBL/GenBank/DDBJ whole genome shotgun (WGS) entry which is preliminary data.</text>
</comment>
<feature type="transmembrane region" description="Helical" evidence="1">
    <location>
        <begin position="214"/>
        <end position="233"/>
    </location>
</feature>
<feature type="transmembrane region" description="Helical" evidence="1">
    <location>
        <begin position="187"/>
        <end position="208"/>
    </location>
</feature>
<sequence>MYIHEMIRETNQLRGQMSPANEAYFGEMVMYFRSGSSSLTEAKGEEVLLELARRIIKNQEKNISAAELFGDDPRAYCEQLADDVMMKKPRTLKEKIKYYTMIPWVALTWVFFIYMLTGFFSKWFGGELEYTRISTASLLVIAVLSIALVEGVTRYLGPGTKRKAGQEQEQEQEHSKLQPAKFDPKTLGVYIGIAAAVGVVGLGLNWLLPAFTVSPWDSLIIFMVGIIGHKLIFGRKSKP</sequence>
<keyword evidence="1" id="KW-0472">Membrane</keyword>
<dbReference type="Proteomes" id="UP000681290">
    <property type="component" value="Unassembled WGS sequence"/>
</dbReference>
<keyword evidence="1" id="KW-1133">Transmembrane helix</keyword>
<keyword evidence="3" id="KW-1185">Reference proteome</keyword>
<accession>A0ABQ4MXB1</accession>
<proteinExistence type="predicted"/>
<evidence type="ECO:0000313" key="2">
    <source>
        <dbReference type="EMBL" id="GIP60565.1"/>
    </source>
</evidence>
<evidence type="ECO:0000256" key="1">
    <source>
        <dbReference type="SAM" id="Phobius"/>
    </source>
</evidence>
<feature type="transmembrane region" description="Helical" evidence="1">
    <location>
        <begin position="136"/>
        <end position="156"/>
    </location>
</feature>
<gene>
    <name evidence="2" type="ORF">J15TS10_43790</name>
</gene>
<feature type="transmembrane region" description="Helical" evidence="1">
    <location>
        <begin position="96"/>
        <end position="116"/>
    </location>
</feature>
<dbReference type="SUPFAM" id="SSF158560">
    <property type="entry name" value="BH3980-like"/>
    <property type="match status" value="1"/>
</dbReference>
<name>A0ABQ4MXB1_9BACL</name>
<organism evidence="2 3">
    <name type="scientific">Paenibacillus woosongensis</name>
    <dbReference type="NCBI Taxonomy" id="307580"/>
    <lineage>
        <taxon>Bacteria</taxon>
        <taxon>Bacillati</taxon>
        <taxon>Bacillota</taxon>
        <taxon>Bacilli</taxon>
        <taxon>Bacillales</taxon>
        <taxon>Paenibacillaceae</taxon>
        <taxon>Paenibacillus</taxon>
    </lineage>
</organism>
<evidence type="ECO:0000313" key="3">
    <source>
        <dbReference type="Proteomes" id="UP000681290"/>
    </source>
</evidence>